<feature type="binding site" evidence="8">
    <location>
        <position position="368"/>
    </location>
    <ligand>
        <name>Na(+)</name>
        <dbReference type="ChEBI" id="CHEBI:29101"/>
        <label>1</label>
    </ligand>
</feature>
<evidence type="ECO:0000256" key="2">
    <source>
        <dbReference type="ARBA" id="ARBA00006459"/>
    </source>
</evidence>
<keyword evidence="6 11" id="KW-0472">Membrane</keyword>
<keyword evidence="10" id="KW-0769">Symport</keyword>
<dbReference type="SUPFAM" id="SSF161070">
    <property type="entry name" value="SNF-like"/>
    <property type="match status" value="1"/>
</dbReference>
<comment type="similarity">
    <text evidence="2 10">Belongs to the sodium:neurotransmitter symporter (SNF) (TC 2.A.22) family.</text>
</comment>
<feature type="transmembrane region" description="Helical" evidence="11">
    <location>
        <begin position="183"/>
        <end position="203"/>
    </location>
</feature>
<reference evidence="12 13" key="1">
    <citation type="submission" date="2024-01" db="EMBL/GenBank/DDBJ databases">
        <title>The genome of the rayed Mediterranean limpet Patella caerulea (Linnaeus, 1758).</title>
        <authorList>
            <person name="Anh-Thu Weber A."/>
            <person name="Halstead-Nussloch G."/>
        </authorList>
    </citation>
    <scope>NUCLEOTIDE SEQUENCE [LARGE SCALE GENOMIC DNA]</scope>
    <source>
        <strain evidence="12">AATW-2023a</strain>
        <tissue evidence="12">Whole specimen</tissue>
    </source>
</reference>
<feature type="binding site" evidence="8">
    <location>
        <position position="11"/>
    </location>
    <ligand>
        <name>Na(+)</name>
        <dbReference type="ChEBI" id="CHEBI:29101"/>
        <label>1</label>
    </ligand>
</feature>
<keyword evidence="13" id="KW-1185">Reference proteome</keyword>
<proteinExistence type="inferred from homology"/>
<evidence type="ECO:0000256" key="9">
    <source>
        <dbReference type="PIRSR" id="PIRSR600175-2"/>
    </source>
</evidence>
<comment type="caution">
    <text evidence="12">The sequence shown here is derived from an EMBL/GenBank/DDBJ whole genome shotgun (WGS) entry which is preliminary data.</text>
</comment>
<feature type="transmembrane region" description="Helical" evidence="11">
    <location>
        <begin position="425"/>
        <end position="449"/>
    </location>
</feature>
<feature type="transmembrane region" description="Helical" evidence="11">
    <location>
        <begin position="470"/>
        <end position="491"/>
    </location>
</feature>
<evidence type="ECO:0000256" key="6">
    <source>
        <dbReference type="ARBA" id="ARBA00023136"/>
    </source>
</evidence>
<dbReference type="GO" id="GO:0005886">
    <property type="term" value="C:plasma membrane"/>
    <property type="evidence" value="ECO:0007669"/>
    <property type="project" value="TreeGrafter"/>
</dbReference>
<dbReference type="PROSITE" id="PS50267">
    <property type="entry name" value="NA_NEUROTRAN_SYMP_3"/>
    <property type="match status" value="1"/>
</dbReference>
<feature type="transmembrane region" description="Helical" evidence="11">
    <location>
        <begin position="503"/>
        <end position="529"/>
    </location>
</feature>
<evidence type="ECO:0000256" key="8">
    <source>
        <dbReference type="PIRSR" id="PIRSR600175-1"/>
    </source>
</evidence>
<feature type="transmembrane region" description="Helical" evidence="11">
    <location>
        <begin position="75"/>
        <end position="102"/>
    </location>
</feature>
<dbReference type="Proteomes" id="UP001347796">
    <property type="component" value="Unassembled WGS sequence"/>
</dbReference>
<feature type="transmembrane region" description="Helical" evidence="11">
    <location>
        <begin position="394"/>
        <end position="419"/>
    </location>
</feature>
<dbReference type="GO" id="GO:0089718">
    <property type="term" value="P:amino acid import across plasma membrane"/>
    <property type="evidence" value="ECO:0007669"/>
    <property type="project" value="TreeGrafter"/>
</dbReference>
<protein>
    <recommendedName>
        <fullName evidence="10">Transporter</fullName>
    </recommendedName>
</protein>
<feature type="binding site" evidence="8">
    <location>
        <position position="12"/>
    </location>
    <ligand>
        <name>Na(+)</name>
        <dbReference type="ChEBI" id="CHEBI:29101"/>
        <label>1</label>
    </ligand>
</feature>
<feature type="binding site" evidence="8">
    <location>
        <position position="16"/>
    </location>
    <ligand>
        <name>Na(+)</name>
        <dbReference type="ChEBI" id="CHEBI:29101"/>
        <label>1</label>
    </ligand>
</feature>
<evidence type="ECO:0000313" key="12">
    <source>
        <dbReference type="EMBL" id="KAK6173295.1"/>
    </source>
</evidence>
<dbReference type="PANTHER" id="PTHR11616:SF321">
    <property type="entry name" value="SODIUM-DEPENDENT NUTRIENT AMINO ACID TRANSPORTER 1-RELATED"/>
    <property type="match status" value="1"/>
</dbReference>
<evidence type="ECO:0000256" key="5">
    <source>
        <dbReference type="ARBA" id="ARBA00022989"/>
    </source>
</evidence>
<feature type="binding site" evidence="8">
    <location>
        <position position="268"/>
    </location>
    <ligand>
        <name>Na(+)</name>
        <dbReference type="ChEBI" id="CHEBI:29101"/>
        <label>1</label>
    </ligand>
</feature>
<dbReference type="PANTHER" id="PTHR11616">
    <property type="entry name" value="SODIUM/CHLORIDE DEPENDENT TRANSPORTER"/>
    <property type="match status" value="1"/>
</dbReference>
<evidence type="ECO:0000313" key="13">
    <source>
        <dbReference type="Proteomes" id="UP001347796"/>
    </source>
</evidence>
<keyword evidence="3 10" id="KW-0813">Transport</keyword>
<dbReference type="EMBL" id="JAZGQO010000011">
    <property type="protein sequence ID" value="KAK6173295.1"/>
    <property type="molecule type" value="Genomic_DNA"/>
</dbReference>
<evidence type="ECO:0000256" key="11">
    <source>
        <dbReference type="SAM" id="Phobius"/>
    </source>
</evidence>
<dbReference type="GO" id="GO:0005283">
    <property type="term" value="F:amino acid:sodium symporter activity"/>
    <property type="evidence" value="ECO:0007669"/>
    <property type="project" value="TreeGrafter"/>
</dbReference>
<dbReference type="Pfam" id="PF00209">
    <property type="entry name" value="SNF"/>
    <property type="match status" value="1"/>
</dbReference>
<name>A0AAN8PP18_PATCE</name>
<accession>A0AAN8PP18</accession>
<keyword evidence="8" id="KW-0479">Metal-binding</keyword>
<feature type="transmembrane region" description="Helical" evidence="11">
    <location>
        <begin position="294"/>
        <end position="319"/>
    </location>
</feature>
<evidence type="ECO:0000256" key="1">
    <source>
        <dbReference type="ARBA" id="ARBA00004141"/>
    </source>
</evidence>
<organism evidence="12 13">
    <name type="scientific">Patella caerulea</name>
    <name type="common">Rayed Mediterranean limpet</name>
    <dbReference type="NCBI Taxonomy" id="87958"/>
    <lineage>
        <taxon>Eukaryota</taxon>
        <taxon>Metazoa</taxon>
        <taxon>Spiralia</taxon>
        <taxon>Lophotrochozoa</taxon>
        <taxon>Mollusca</taxon>
        <taxon>Gastropoda</taxon>
        <taxon>Patellogastropoda</taxon>
        <taxon>Patelloidea</taxon>
        <taxon>Patellidae</taxon>
        <taxon>Patella</taxon>
    </lineage>
</organism>
<dbReference type="PROSITE" id="PS00610">
    <property type="entry name" value="NA_NEUROTRAN_SYMP_1"/>
    <property type="match status" value="1"/>
</dbReference>
<gene>
    <name evidence="12" type="ORF">SNE40_016772</name>
</gene>
<feature type="transmembrane region" description="Helical" evidence="11">
    <location>
        <begin position="261"/>
        <end position="282"/>
    </location>
</feature>
<keyword evidence="4 10" id="KW-0812">Transmembrane</keyword>
<dbReference type="PROSITE" id="PS00754">
    <property type="entry name" value="NA_NEUROTRAN_SYMP_2"/>
    <property type="match status" value="1"/>
</dbReference>
<evidence type="ECO:0000256" key="10">
    <source>
        <dbReference type="RuleBase" id="RU003732"/>
    </source>
</evidence>
<feature type="transmembrane region" description="Helical" evidence="11">
    <location>
        <begin position="29"/>
        <end position="54"/>
    </location>
</feature>
<sequence>MDFLLSLIGYAVGLGNIWRFPYLCYRSGGGAFLIPYVFFMLVCGMPLFFMEIAYGQFASLSPVTIWSISPLFKGVGYGMVIISGIVCIYYNIIIAWTLYYLFVSMQSILPWSNCDNDWNTEQCALSGSMNSTVSNYSTDGNFSSFMLNSTLMASNVSKVPPSQEFWQRQVLQLTEGIENLGGIRYELLGCLALAWVIVFLCLCKGVQSSGKVVYVTATFPYLVLIILLVRGVTLPGAMDGLRFYLIPDWDKLFTLKVWGDAAVQIFYSMGMAWGGLITMSSYNRFNNNVYRDAIMVPLMNCGTSIFAGLVIFSILGFMAKETGVDISEVATQGPGLAFVAYPAAISRLPISPLWAILFFLMLLTVGLDTQFGMFETMTSAFVDEFPQFLRNKKLIFTVGMCLVEFVLGIPCIMQGGVYILQIMDWYASSFSLMLMSLAECVAIAWVYGADRFYKDIELMIGYQPCIWWKICWKFITPVIILSIWIFSVASLEPVSYKDYQYPTWAIGFGWALSLVSFLPLPVLAIYQIYHEEGPLLQRIIHLSKPASNWGPALQKHREEYLATLEPRQRPTFTPVTAPIYLPTTIPTICEKSAAPFPEEVTLLSSRENISGPDSKC</sequence>
<feature type="transmembrane region" description="Helical" evidence="11">
    <location>
        <begin position="212"/>
        <end position="232"/>
    </location>
</feature>
<feature type="binding site" evidence="8">
    <location>
        <position position="9"/>
    </location>
    <ligand>
        <name>Na(+)</name>
        <dbReference type="ChEBI" id="CHEBI:29101"/>
        <label>1</label>
    </ligand>
</feature>
<evidence type="ECO:0000256" key="7">
    <source>
        <dbReference type="ARBA" id="ARBA00023180"/>
    </source>
</evidence>
<feature type="binding site" evidence="8">
    <location>
        <position position="300"/>
    </location>
    <ligand>
        <name>Na(+)</name>
        <dbReference type="ChEBI" id="CHEBI:29101"/>
        <label>1</label>
    </ligand>
</feature>
<dbReference type="AlphaFoldDB" id="A0AAN8PP18"/>
<feature type="disulfide bond" evidence="9">
    <location>
        <begin position="114"/>
        <end position="123"/>
    </location>
</feature>
<keyword evidence="7" id="KW-0325">Glycoprotein</keyword>
<feature type="transmembrane region" description="Helical" evidence="11">
    <location>
        <begin position="353"/>
        <end position="374"/>
    </location>
</feature>
<keyword evidence="8" id="KW-0915">Sodium</keyword>
<evidence type="ECO:0000256" key="3">
    <source>
        <dbReference type="ARBA" id="ARBA00022448"/>
    </source>
</evidence>
<keyword evidence="9" id="KW-1015">Disulfide bond</keyword>
<dbReference type="GO" id="GO:0046872">
    <property type="term" value="F:metal ion binding"/>
    <property type="evidence" value="ECO:0007669"/>
    <property type="project" value="UniProtKB-KW"/>
</dbReference>
<dbReference type="PRINTS" id="PR00176">
    <property type="entry name" value="NANEUSMPORT"/>
</dbReference>
<keyword evidence="5 11" id="KW-1133">Transmembrane helix</keyword>
<dbReference type="InterPro" id="IPR000175">
    <property type="entry name" value="Na/ntran_symport"/>
</dbReference>
<evidence type="ECO:0000256" key="4">
    <source>
        <dbReference type="ARBA" id="ARBA00022692"/>
    </source>
</evidence>
<comment type="subcellular location">
    <subcellularLocation>
        <location evidence="1">Membrane</location>
        <topology evidence="1">Multi-pass membrane protein</topology>
    </subcellularLocation>
</comment>
<dbReference type="InterPro" id="IPR037272">
    <property type="entry name" value="SNS_sf"/>
</dbReference>